<dbReference type="RefSeq" id="WP_046230455.1">
    <property type="nucleotide sequence ID" value="NZ_FONN01000001.1"/>
</dbReference>
<reference evidence="2" key="1">
    <citation type="submission" date="2016-10" db="EMBL/GenBank/DDBJ databases">
        <authorList>
            <person name="Varghese N."/>
            <person name="Submissions S."/>
        </authorList>
    </citation>
    <scope>NUCLEOTIDE SEQUENCE [LARGE SCALE GENOMIC DNA]</scope>
    <source>
        <strain evidence="2">CGMCC 1.10223</strain>
    </source>
</reference>
<accession>A0A1I1XUL5</accession>
<proteinExistence type="predicted"/>
<dbReference type="EMBL" id="FONN01000001">
    <property type="protein sequence ID" value="SFE11037.1"/>
    <property type="molecule type" value="Genomic_DNA"/>
</dbReference>
<evidence type="ECO:0000313" key="2">
    <source>
        <dbReference type="Proteomes" id="UP000183410"/>
    </source>
</evidence>
<evidence type="ECO:0000313" key="1">
    <source>
        <dbReference type="EMBL" id="SFE11037.1"/>
    </source>
</evidence>
<keyword evidence="2" id="KW-1185">Reference proteome</keyword>
<name>A0A1I1XUL5_9BACL</name>
<sequence length="96" mass="11170">MNNHKIKVVGGTILYDKLTSLSDEKMRDVAKAHIWLQMLKDIQVPVKWSRPYKHGTKIKFNFPQSQKEWDDSLAELKGYIVTVNEKHDLDMSIGEN</sequence>
<dbReference type="AlphaFoldDB" id="A0A1I1XUL5"/>
<organism evidence="1 2">
    <name type="scientific">Paenibacillus algorifonticola</name>
    <dbReference type="NCBI Taxonomy" id="684063"/>
    <lineage>
        <taxon>Bacteria</taxon>
        <taxon>Bacillati</taxon>
        <taxon>Bacillota</taxon>
        <taxon>Bacilli</taxon>
        <taxon>Bacillales</taxon>
        <taxon>Paenibacillaceae</taxon>
        <taxon>Paenibacillus</taxon>
    </lineage>
</organism>
<dbReference type="Proteomes" id="UP000183410">
    <property type="component" value="Unassembled WGS sequence"/>
</dbReference>
<dbReference type="OrthoDB" id="192567at44249"/>
<protein>
    <submittedName>
        <fullName evidence="1">Uncharacterized protein</fullName>
    </submittedName>
</protein>
<gene>
    <name evidence="1" type="ORF">SAMN04487969_101104</name>
</gene>